<reference evidence="1 2" key="1">
    <citation type="journal article" date="2014" name="Int. J. Syst. Evol. Microbiol.">
        <title>Solimonas terrae sp. nov., isolated from soil.</title>
        <authorList>
            <person name="Kim S.J."/>
            <person name="Moon J.Y."/>
            <person name="Weon H.Y."/>
            <person name="Ahn J.H."/>
            <person name="Chen W.M."/>
            <person name="Kwon S.W."/>
        </authorList>
    </citation>
    <scope>NUCLEOTIDE SEQUENCE [LARGE SCALE GENOMIC DNA]</scope>
    <source>
        <strain evidence="1 2">KIS83-12</strain>
    </source>
</reference>
<organism evidence="1 2">
    <name type="scientific">Solimonas terrae</name>
    <dbReference type="NCBI Taxonomy" id="1396819"/>
    <lineage>
        <taxon>Bacteria</taxon>
        <taxon>Pseudomonadati</taxon>
        <taxon>Pseudomonadota</taxon>
        <taxon>Gammaproteobacteria</taxon>
        <taxon>Nevskiales</taxon>
        <taxon>Nevskiaceae</taxon>
        <taxon>Solimonas</taxon>
    </lineage>
</organism>
<proteinExistence type="predicted"/>
<comment type="caution">
    <text evidence="1">The sequence shown here is derived from an EMBL/GenBank/DDBJ whole genome shotgun (WGS) entry which is preliminary data.</text>
</comment>
<dbReference type="RefSeq" id="WP_166260165.1">
    <property type="nucleotide sequence ID" value="NZ_JAAMOW010000009.1"/>
</dbReference>
<dbReference type="Pfam" id="PF04351">
    <property type="entry name" value="PilP"/>
    <property type="match status" value="1"/>
</dbReference>
<dbReference type="InterPro" id="IPR007446">
    <property type="entry name" value="PilP"/>
</dbReference>
<name>A0A6M2BVX5_9GAMM</name>
<keyword evidence="2" id="KW-1185">Reference proteome</keyword>
<sequence length="167" mass="18509">MNARACALICVAVLAGCGSGMSDLDRYIAEVKARKSKDIEPIPQIKPYQPYEYTMADKRDPFVLVEPRNEQANPNGPRPDLRRNREPLEDYPLDALRMVGIISTPQGTFALVKAPDAVVHRVALHDHMGQNYGEVVHITESEISLLELVPDGFGGWTQRQASLALSQ</sequence>
<gene>
    <name evidence="1" type="ORF">G7Y85_17130</name>
</gene>
<dbReference type="PIRSF" id="PIRSF016481">
    <property type="entry name" value="Pilus_assembly_PilP"/>
    <property type="match status" value="1"/>
</dbReference>
<protein>
    <submittedName>
        <fullName evidence="1">Pilus assembly protein PilP</fullName>
    </submittedName>
</protein>
<dbReference type="Proteomes" id="UP000472676">
    <property type="component" value="Unassembled WGS sequence"/>
</dbReference>
<dbReference type="EMBL" id="JAAMOW010000009">
    <property type="protein sequence ID" value="NGY06500.1"/>
    <property type="molecule type" value="Genomic_DNA"/>
</dbReference>
<dbReference type="PROSITE" id="PS51257">
    <property type="entry name" value="PROKAR_LIPOPROTEIN"/>
    <property type="match status" value="1"/>
</dbReference>
<dbReference type="Gene3D" id="2.30.30.830">
    <property type="match status" value="1"/>
</dbReference>
<dbReference type="AlphaFoldDB" id="A0A6M2BVX5"/>
<evidence type="ECO:0000313" key="2">
    <source>
        <dbReference type="Proteomes" id="UP000472676"/>
    </source>
</evidence>
<evidence type="ECO:0000313" key="1">
    <source>
        <dbReference type="EMBL" id="NGY06500.1"/>
    </source>
</evidence>
<accession>A0A6M2BVX5</accession>